<name>A0A498L2S7_LABRO</name>
<evidence type="ECO:0000313" key="2">
    <source>
        <dbReference type="EMBL" id="RXN02519.1"/>
    </source>
</evidence>
<dbReference type="EMBL" id="QBIY01013500">
    <property type="protein sequence ID" value="RXN02519.1"/>
    <property type="molecule type" value="Genomic_DNA"/>
</dbReference>
<evidence type="ECO:0000313" key="3">
    <source>
        <dbReference type="Proteomes" id="UP000290572"/>
    </source>
</evidence>
<proteinExistence type="predicted"/>
<keyword evidence="3" id="KW-1185">Reference proteome</keyword>
<organism evidence="2 3">
    <name type="scientific">Labeo rohita</name>
    <name type="common">Indian major carp</name>
    <name type="synonym">Cyprinus rohita</name>
    <dbReference type="NCBI Taxonomy" id="84645"/>
    <lineage>
        <taxon>Eukaryota</taxon>
        <taxon>Metazoa</taxon>
        <taxon>Chordata</taxon>
        <taxon>Craniata</taxon>
        <taxon>Vertebrata</taxon>
        <taxon>Euteleostomi</taxon>
        <taxon>Actinopterygii</taxon>
        <taxon>Neopterygii</taxon>
        <taxon>Teleostei</taxon>
        <taxon>Ostariophysi</taxon>
        <taxon>Cypriniformes</taxon>
        <taxon>Cyprinidae</taxon>
        <taxon>Labeoninae</taxon>
        <taxon>Labeonini</taxon>
        <taxon>Labeo</taxon>
    </lineage>
</organism>
<dbReference type="AlphaFoldDB" id="A0A498L2S7"/>
<keyword evidence="2" id="KW-0121">Carboxypeptidase</keyword>
<protein>
    <submittedName>
        <fullName evidence="2">Cytosolic carboxypeptidase 4-like</fullName>
    </submittedName>
</protein>
<keyword evidence="2" id="KW-0378">Hydrolase</keyword>
<dbReference type="STRING" id="84645.A0A498L2S7"/>
<gene>
    <name evidence="2" type="ORF">ROHU_035198</name>
</gene>
<evidence type="ECO:0000256" key="1">
    <source>
        <dbReference type="SAM" id="MobiDB-lite"/>
    </source>
</evidence>
<accession>A0A498L2S7</accession>
<dbReference type="Proteomes" id="UP000290572">
    <property type="component" value="Unassembled WGS sequence"/>
</dbReference>
<dbReference type="GO" id="GO:0004180">
    <property type="term" value="F:carboxypeptidase activity"/>
    <property type="evidence" value="ECO:0007669"/>
    <property type="project" value="UniProtKB-KW"/>
</dbReference>
<sequence>MIIHKNVIIKFEESCFEDDEPPCMEEIEYSSYSDPSGANELDTEVNGNTSSEEEDEEDAEICRNGRRRNDSKSHHVPHYLKQDALETLTIKGGQCNGIDISNGYLY</sequence>
<feature type="region of interest" description="Disordered" evidence="1">
    <location>
        <begin position="29"/>
        <end position="76"/>
    </location>
</feature>
<feature type="compositionally biased region" description="Basic and acidic residues" evidence="1">
    <location>
        <begin position="60"/>
        <end position="73"/>
    </location>
</feature>
<reference evidence="2 3" key="1">
    <citation type="submission" date="2018-03" db="EMBL/GenBank/DDBJ databases">
        <title>Draft genome sequence of Rohu Carp (Labeo rohita).</title>
        <authorList>
            <person name="Das P."/>
            <person name="Kushwaha B."/>
            <person name="Joshi C.G."/>
            <person name="Kumar D."/>
            <person name="Nagpure N.S."/>
            <person name="Sahoo L."/>
            <person name="Das S.P."/>
            <person name="Bit A."/>
            <person name="Patnaik S."/>
            <person name="Meher P.K."/>
            <person name="Jayasankar P."/>
            <person name="Koringa P.G."/>
            <person name="Patel N.V."/>
            <person name="Hinsu A.T."/>
            <person name="Kumar R."/>
            <person name="Pandey M."/>
            <person name="Agarwal S."/>
            <person name="Srivastava S."/>
            <person name="Singh M."/>
            <person name="Iquebal M.A."/>
            <person name="Jaiswal S."/>
            <person name="Angadi U.B."/>
            <person name="Kumar N."/>
            <person name="Raza M."/>
            <person name="Shah T.M."/>
            <person name="Rai A."/>
            <person name="Jena J.K."/>
        </authorList>
    </citation>
    <scope>NUCLEOTIDE SEQUENCE [LARGE SCALE GENOMIC DNA]</scope>
    <source>
        <strain evidence="2">DASCIFA01</strain>
        <tissue evidence="2">Testis</tissue>
    </source>
</reference>
<keyword evidence="2" id="KW-0645">Protease</keyword>
<comment type="caution">
    <text evidence="2">The sequence shown here is derived from an EMBL/GenBank/DDBJ whole genome shotgun (WGS) entry which is preliminary data.</text>
</comment>